<sequence length="100" mass="11311">MGKWKMAAEMIMEVVRWFGDGGGRSASRWFGGGMEVRQRGKGDDVVVRWWRDGVDDDGGWRWVGMTMVFVAGGRSLAGISPKMVCGAGKRKRRGRKWIRF</sequence>
<evidence type="ECO:0000313" key="2">
    <source>
        <dbReference type="Proteomes" id="UP001151760"/>
    </source>
</evidence>
<name>A0ABQ4ZEK2_9ASTR</name>
<dbReference type="Proteomes" id="UP001151760">
    <property type="component" value="Unassembled WGS sequence"/>
</dbReference>
<organism evidence="1 2">
    <name type="scientific">Tanacetum coccineum</name>
    <dbReference type="NCBI Taxonomy" id="301880"/>
    <lineage>
        <taxon>Eukaryota</taxon>
        <taxon>Viridiplantae</taxon>
        <taxon>Streptophyta</taxon>
        <taxon>Embryophyta</taxon>
        <taxon>Tracheophyta</taxon>
        <taxon>Spermatophyta</taxon>
        <taxon>Magnoliopsida</taxon>
        <taxon>eudicotyledons</taxon>
        <taxon>Gunneridae</taxon>
        <taxon>Pentapetalae</taxon>
        <taxon>asterids</taxon>
        <taxon>campanulids</taxon>
        <taxon>Asterales</taxon>
        <taxon>Asteraceae</taxon>
        <taxon>Asteroideae</taxon>
        <taxon>Anthemideae</taxon>
        <taxon>Anthemidinae</taxon>
        <taxon>Tanacetum</taxon>
    </lineage>
</organism>
<comment type="caution">
    <text evidence="1">The sequence shown here is derived from an EMBL/GenBank/DDBJ whole genome shotgun (WGS) entry which is preliminary data.</text>
</comment>
<reference evidence="1" key="1">
    <citation type="journal article" date="2022" name="Int. J. Mol. Sci.">
        <title>Draft Genome of Tanacetum Coccineum: Genomic Comparison of Closely Related Tanacetum-Family Plants.</title>
        <authorList>
            <person name="Yamashiro T."/>
            <person name="Shiraishi A."/>
            <person name="Nakayama K."/>
            <person name="Satake H."/>
        </authorList>
    </citation>
    <scope>NUCLEOTIDE SEQUENCE</scope>
</reference>
<evidence type="ECO:0000313" key="1">
    <source>
        <dbReference type="EMBL" id="GJS87706.1"/>
    </source>
</evidence>
<reference evidence="1" key="2">
    <citation type="submission" date="2022-01" db="EMBL/GenBank/DDBJ databases">
        <authorList>
            <person name="Yamashiro T."/>
            <person name="Shiraishi A."/>
            <person name="Satake H."/>
            <person name="Nakayama K."/>
        </authorList>
    </citation>
    <scope>NUCLEOTIDE SEQUENCE</scope>
</reference>
<protein>
    <submittedName>
        <fullName evidence="1">Uncharacterized protein</fullName>
    </submittedName>
</protein>
<proteinExistence type="predicted"/>
<dbReference type="EMBL" id="BQNB010011219">
    <property type="protein sequence ID" value="GJS87706.1"/>
    <property type="molecule type" value="Genomic_DNA"/>
</dbReference>
<gene>
    <name evidence="1" type="ORF">Tco_0770342</name>
</gene>
<accession>A0ABQ4ZEK2</accession>
<keyword evidence="2" id="KW-1185">Reference proteome</keyword>